<dbReference type="InterPro" id="IPR044725">
    <property type="entry name" value="CBSX3_CBS_dom"/>
</dbReference>
<protein>
    <submittedName>
        <fullName evidence="4">CBS domain-containing protein</fullName>
    </submittedName>
</protein>
<dbReference type="SUPFAM" id="SSF54631">
    <property type="entry name" value="CBS-domain pair"/>
    <property type="match status" value="1"/>
</dbReference>
<dbReference type="InterPro" id="IPR051257">
    <property type="entry name" value="Diverse_CBS-Domain"/>
</dbReference>
<evidence type="ECO:0000256" key="1">
    <source>
        <dbReference type="ARBA" id="ARBA00023122"/>
    </source>
</evidence>
<feature type="domain" description="CBS" evidence="3">
    <location>
        <begin position="122"/>
        <end position="177"/>
    </location>
</feature>
<evidence type="ECO:0000313" key="5">
    <source>
        <dbReference type="Proteomes" id="UP000518681"/>
    </source>
</evidence>
<dbReference type="EMBL" id="JACIIK010000012">
    <property type="protein sequence ID" value="MBB6205446.1"/>
    <property type="molecule type" value="Genomic_DNA"/>
</dbReference>
<comment type="caution">
    <text evidence="4">The sequence shown here is derived from an EMBL/GenBank/DDBJ whole genome shotgun (WGS) entry which is preliminary data.</text>
</comment>
<dbReference type="Pfam" id="PF00571">
    <property type="entry name" value="CBS"/>
    <property type="match status" value="2"/>
</dbReference>
<dbReference type="PANTHER" id="PTHR43080:SF2">
    <property type="entry name" value="CBS DOMAIN-CONTAINING PROTEIN"/>
    <property type="match status" value="1"/>
</dbReference>
<evidence type="ECO:0000256" key="2">
    <source>
        <dbReference type="PROSITE-ProRule" id="PRU00703"/>
    </source>
</evidence>
<dbReference type="InterPro" id="IPR046342">
    <property type="entry name" value="CBS_dom_sf"/>
</dbReference>
<dbReference type="PROSITE" id="PS51371">
    <property type="entry name" value="CBS"/>
    <property type="match status" value="2"/>
</dbReference>
<dbReference type="AlphaFoldDB" id="A0AAW3V632"/>
<feature type="domain" description="CBS" evidence="3">
    <location>
        <begin position="56"/>
        <end position="113"/>
    </location>
</feature>
<evidence type="ECO:0000259" key="3">
    <source>
        <dbReference type="PROSITE" id="PS51371"/>
    </source>
</evidence>
<organism evidence="4 5">
    <name type="scientific">Paraburkholderia fungorum</name>
    <dbReference type="NCBI Taxonomy" id="134537"/>
    <lineage>
        <taxon>Bacteria</taxon>
        <taxon>Pseudomonadati</taxon>
        <taxon>Pseudomonadota</taxon>
        <taxon>Betaproteobacteria</taxon>
        <taxon>Burkholderiales</taxon>
        <taxon>Burkholderiaceae</taxon>
        <taxon>Paraburkholderia</taxon>
    </lineage>
</organism>
<dbReference type="Gene3D" id="3.10.580.10">
    <property type="entry name" value="CBS-domain"/>
    <property type="match status" value="1"/>
</dbReference>
<proteinExistence type="predicted"/>
<evidence type="ECO:0000313" key="4">
    <source>
        <dbReference type="EMBL" id="MBB6205446.1"/>
    </source>
</evidence>
<gene>
    <name evidence="4" type="ORF">GGD69_006341</name>
</gene>
<keyword evidence="1 2" id="KW-0129">CBS domain</keyword>
<dbReference type="InterPro" id="IPR000644">
    <property type="entry name" value="CBS_dom"/>
</dbReference>
<dbReference type="PANTHER" id="PTHR43080">
    <property type="entry name" value="CBS DOMAIN-CONTAINING PROTEIN CBSX3, MITOCHONDRIAL"/>
    <property type="match status" value="1"/>
</dbReference>
<accession>A0AAW3V632</accession>
<dbReference type="Proteomes" id="UP000518681">
    <property type="component" value="Unassembled WGS sequence"/>
</dbReference>
<name>A0AAW3V632_9BURK</name>
<reference evidence="4 5" key="1">
    <citation type="submission" date="2020-08" db="EMBL/GenBank/DDBJ databases">
        <title>Genomic Encyclopedia of Type Strains, Phase IV (KMG-V): Genome sequencing to study the core and pangenomes of soil and plant-associated prokaryotes.</title>
        <authorList>
            <person name="Whitman W."/>
        </authorList>
    </citation>
    <scope>NUCLEOTIDE SEQUENCE [LARGE SCALE GENOMIC DNA]</scope>
    <source>
        <strain evidence="4 5">SEMIA 4013</strain>
    </source>
</reference>
<sequence>MPDMLRATGIPGVLPAALRAYTGMACPSRQRAASVCCTAKRSRSMTSVAQLLKTKPNHTTVFTVEADDSVYDAIKLMAEKGIGALVVTEGDSIAGIVTERDYARKVVLMDRSSKATPVRDIMSKAVRFVRPDQSTDDCMALMTERRMRHLPVIENDRLVGMVSIGDLVKNIIAEQQFTIQQLEFYIHGERP</sequence>
<dbReference type="SMART" id="SM00116">
    <property type="entry name" value="CBS"/>
    <property type="match status" value="2"/>
</dbReference>
<dbReference type="CDD" id="cd04623">
    <property type="entry name" value="CBS_pair_bac_euk"/>
    <property type="match status" value="1"/>
</dbReference>